<dbReference type="Proteomes" id="UP000244110">
    <property type="component" value="Unassembled WGS sequence"/>
</dbReference>
<evidence type="ECO:0000313" key="2">
    <source>
        <dbReference type="Proteomes" id="UP000244110"/>
    </source>
</evidence>
<proteinExistence type="predicted"/>
<protein>
    <submittedName>
        <fullName evidence="1">Uncharacterized protein</fullName>
    </submittedName>
</protein>
<organism evidence="1 2">
    <name type="scientific">Nitrosomonas ureae</name>
    <dbReference type="NCBI Taxonomy" id="44577"/>
    <lineage>
        <taxon>Bacteria</taxon>
        <taxon>Pseudomonadati</taxon>
        <taxon>Pseudomonadota</taxon>
        <taxon>Betaproteobacteria</taxon>
        <taxon>Nitrosomonadales</taxon>
        <taxon>Nitrosomonadaceae</taxon>
        <taxon>Nitrosomonas</taxon>
    </lineage>
</organism>
<dbReference type="AlphaFoldDB" id="A0A2T5IRM5"/>
<reference evidence="1 2" key="1">
    <citation type="submission" date="2018-04" db="EMBL/GenBank/DDBJ databases">
        <title>Active sludge and wastewater microbial communities from Klosterneuburg, Austria.</title>
        <authorList>
            <person name="Wagner M."/>
        </authorList>
    </citation>
    <scope>NUCLEOTIDE SEQUENCE [LARGE SCALE GENOMIC DNA]</scope>
    <source>
        <strain evidence="1 2">Nm4</strain>
    </source>
</reference>
<comment type="caution">
    <text evidence="1">The sequence shown here is derived from an EMBL/GenBank/DDBJ whole genome shotgun (WGS) entry which is preliminary data.</text>
</comment>
<dbReference type="RefSeq" id="WP_107786576.1">
    <property type="nucleotide sequence ID" value="NZ_QAOL01000010.1"/>
</dbReference>
<name>A0A2T5IRM5_9PROT</name>
<gene>
    <name evidence="1" type="ORF">C8R28_101051</name>
</gene>
<dbReference type="EMBL" id="QAOL01000010">
    <property type="protein sequence ID" value="PTQ86475.1"/>
    <property type="molecule type" value="Genomic_DNA"/>
</dbReference>
<accession>A0A2T5IRM5</accession>
<evidence type="ECO:0000313" key="1">
    <source>
        <dbReference type="EMBL" id="PTQ86475.1"/>
    </source>
</evidence>
<sequence>MQNPNLTQAIKDAYPALPPPRTLLTVRQFSDKHPAFTQGSLRNLIFLANNRKTSQGTIQGNGLNVALVRIGRKLLIDEAKFFQWIDQQQENFK</sequence>